<sequence>MTEKEKYRKLRNACQIVMARFRKSVAVSGDAMQDFIDKGSMKEIVNALKL</sequence>
<name>A0A0F9KQG6_9ZZZZ</name>
<evidence type="ECO:0000313" key="1">
    <source>
        <dbReference type="EMBL" id="KKM24328.1"/>
    </source>
</evidence>
<comment type="caution">
    <text evidence="1">The sequence shown here is derived from an EMBL/GenBank/DDBJ whole genome shotgun (WGS) entry which is preliminary data.</text>
</comment>
<accession>A0A0F9KQG6</accession>
<dbReference type="AlphaFoldDB" id="A0A0F9KQG6"/>
<gene>
    <name evidence="1" type="ORF">LCGC14_1606150</name>
</gene>
<proteinExistence type="predicted"/>
<protein>
    <submittedName>
        <fullName evidence="1">Uncharacterized protein</fullName>
    </submittedName>
</protein>
<organism evidence="1">
    <name type="scientific">marine sediment metagenome</name>
    <dbReference type="NCBI Taxonomy" id="412755"/>
    <lineage>
        <taxon>unclassified sequences</taxon>
        <taxon>metagenomes</taxon>
        <taxon>ecological metagenomes</taxon>
    </lineage>
</organism>
<dbReference type="EMBL" id="LAZR01012947">
    <property type="protein sequence ID" value="KKM24328.1"/>
    <property type="molecule type" value="Genomic_DNA"/>
</dbReference>
<reference evidence="1" key="1">
    <citation type="journal article" date="2015" name="Nature">
        <title>Complex archaea that bridge the gap between prokaryotes and eukaryotes.</title>
        <authorList>
            <person name="Spang A."/>
            <person name="Saw J.H."/>
            <person name="Jorgensen S.L."/>
            <person name="Zaremba-Niedzwiedzka K."/>
            <person name="Martijn J."/>
            <person name="Lind A.E."/>
            <person name="van Eijk R."/>
            <person name="Schleper C."/>
            <person name="Guy L."/>
            <person name="Ettema T.J."/>
        </authorList>
    </citation>
    <scope>NUCLEOTIDE SEQUENCE</scope>
</reference>